<keyword evidence="2" id="KW-1185">Reference proteome</keyword>
<dbReference type="AlphaFoldDB" id="A0A7R8H748"/>
<evidence type="ECO:0000313" key="1">
    <source>
        <dbReference type="EMBL" id="CAF2911417.1"/>
    </source>
</evidence>
<dbReference type="InterPro" id="IPR036397">
    <property type="entry name" value="RNaseH_sf"/>
</dbReference>
<gene>
    <name evidence="1" type="ORF">LSAA_8953</name>
</gene>
<dbReference type="Proteomes" id="UP000675881">
    <property type="component" value="Chromosome 4"/>
</dbReference>
<dbReference type="Gene3D" id="3.30.420.10">
    <property type="entry name" value="Ribonuclease H-like superfamily/Ribonuclease H"/>
    <property type="match status" value="1"/>
</dbReference>
<sequence>MISVLLIRSLNNVSVSAIIGSFILPPSVYGFLCFVKMCATLNYASVAALAFFVVCRVLPAGKSSPKFFGKECGGTTCYSFADRNTAPVYEAKHTCPSREKKGEANKPKNTVPTINHGLGSIIIWECFSSRGTGNLVKVHGIMKKEDYIKILGENMKESSEKLLLCHNWTYQAVNDPKHNTKVLKKWFKDNNINILEWPSQSPDLNPIDNLWCKKNPEPSPT</sequence>
<proteinExistence type="predicted"/>
<organism evidence="1 2">
    <name type="scientific">Lepeophtheirus salmonis</name>
    <name type="common">Salmon louse</name>
    <name type="synonym">Caligus salmonis</name>
    <dbReference type="NCBI Taxonomy" id="72036"/>
    <lineage>
        <taxon>Eukaryota</taxon>
        <taxon>Metazoa</taxon>
        <taxon>Ecdysozoa</taxon>
        <taxon>Arthropoda</taxon>
        <taxon>Crustacea</taxon>
        <taxon>Multicrustacea</taxon>
        <taxon>Hexanauplia</taxon>
        <taxon>Copepoda</taxon>
        <taxon>Siphonostomatoida</taxon>
        <taxon>Caligidae</taxon>
        <taxon>Lepeophtheirus</taxon>
    </lineage>
</organism>
<name>A0A7R8H748_LEPSM</name>
<dbReference type="EMBL" id="HG994583">
    <property type="protein sequence ID" value="CAF2911417.1"/>
    <property type="molecule type" value="Genomic_DNA"/>
</dbReference>
<evidence type="ECO:0000313" key="2">
    <source>
        <dbReference type="Proteomes" id="UP000675881"/>
    </source>
</evidence>
<accession>A0A7R8H748</accession>
<reference evidence="1" key="1">
    <citation type="submission" date="2021-02" db="EMBL/GenBank/DDBJ databases">
        <authorList>
            <person name="Bekaert M."/>
        </authorList>
    </citation>
    <scope>NUCLEOTIDE SEQUENCE</scope>
    <source>
        <strain evidence="1">IoA-00</strain>
    </source>
</reference>
<dbReference type="GO" id="GO:0003676">
    <property type="term" value="F:nucleic acid binding"/>
    <property type="evidence" value="ECO:0007669"/>
    <property type="project" value="InterPro"/>
</dbReference>
<protein>
    <submittedName>
        <fullName evidence="1">(salmon louse) hypothetical protein</fullName>
    </submittedName>
</protein>